<evidence type="ECO:0000313" key="2">
    <source>
        <dbReference type="EMBL" id="KAG5280557.1"/>
    </source>
</evidence>
<keyword evidence="1" id="KW-0472">Membrane</keyword>
<dbReference type="EMBL" id="JADWDJ010000005">
    <property type="protein sequence ID" value="KAG5280557.1"/>
    <property type="molecule type" value="Genomic_DNA"/>
</dbReference>
<evidence type="ECO:0000313" key="3">
    <source>
        <dbReference type="Proteomes" id="UP000823561"/>
    </source>
</evidence>
<keyword evidence="1" id="KW-0812">Transmembrane</keyword>
<protein>
    <submittedName>
        <fullName evidence="2">Uncharacterized protein</fullName>
    </submittedName>
</protein>
<gene>
    <name evidence="2" type="ORF">AALO_G00061480</name>
</gene>
<name>A0AAV6H3L0_9TELE</name>
<comment type="caution">
    <text evidence="2">The sequence shown here is derived from an EMBL/GenBank/DDBJ whole genome shotgun (WGS) entry which is preliminary data.</text>
</comment>
<feature type="transmembrane region" description="Helical" evidence="1">
    <location>
        <begin position="6"/>
        <end position="29"/>
    </location>
</feature>
<dbReference type="Proteomes" id="UP000823561">
    <property type="component" value="Chromosome 5"/>
</dbReference>
<proteinExistence type="predicted"/>
<accession>A0AAV6H3L0</accession>
<keyword evidence="3" id="KW-1185">Reference proteome</keyword>
<dbReference type="AlphaFoldDB" id="A0AAV6H3L0"/>
<keyword evidence="1" id="KW-1133">Transmembrane helix</keyword>
<evidence type="ECO:0000256" key="1">
    <source>
        <dbReference type="SAM" id="Phobius"/>
    </source>
</evidence>
<organism evidence="2 3">
    <name type="scientific">Alosa alosa</name>
    <name type="common">allis shad</name>
    <dbReference type="NCBI Taxonomy" id="278164"/>
    <lineage>
        <taxon>Eukaryota</taxon>
        <taxon>Metazoa</taxon>
        <taxon>Chordata</taxon>
        <taxon>Craniata</taxon>
        <taxon>Vertebrata</taxon>
        <taxon>Euteleostomi</taxon>
        <taxon>Actinopterygii</taxon>
        <taxon>Neopterygii</taxon>
        <taxon>Teleostei</taxon>
        <taxon>Clupei</taxon>
        <taxon>Clupeiformes</taxon>
        <taxon>Clupeoidei</taxon>
        <taxon>Clupeidae</taxon>
        <taxon>Alosa</taxon>
    </lineage>
</organism>
<reference evidence="2" key="1">
    <citation type="submission" date="2020-10" db="EMBL/GenBank/DDBJ databases">
        <title>Chromosome-scale genome assembly of the Allis shad, Alosa alosa.</title>
        <authorList>
            <person name="Margot Z."/>
            <person name="Christophe K."/>
            <person name="Cabau C."/>
            <person name="Louis A."/>
            <person name="Berthelot C."/>
            <person name="Parey E."/>
            <person name="Roest Crollius H."/>
            <person name="Montfort J."/>
            <person name="Robinson-Rechavi M."/>
            <person name="Bucao C."/>
            <person name="Bouchez O."/>
            <person name="Gislard M."/>
            <person name="Lluch J."/>
            <person name="Milhes M."/>
            <person name="Lampietro C."/>
            <person name="Lopez Roques C."/>
            <person name="Donnadieu C."/>
            <person name="Braasch I."/>
            <person name="Desvignes T."/>
            <person name="Postlethwait J."/>
            <person name="Bobe J."/>
            <person name="Guiguen Y."/>
        </authorList>
    </citation>
    <scope>NUCLEOTIDE SEQUENCE</scope>
    <source>
        <strain evidence="2">M-15738</strain>
        <tissue evidence="2">Blood</tissue>
    </source>
</reference>
<sequence length="300" mass="33987">MAAGHLARIVLIFLCVMVLIITAQSRVLLVQRFKSVRENTDLRINSHRRVRRGSVDSDMEQCAVLTAPWNEATGPVDSQEKLYRIRVHSMLEGSALRTVFPEQPLFRFIRRVYRCCQMGYHCGSVKGIQGRLHHGTDLEFILSQDVLSVAVIRAEMHLHLSNPQHLKVEPLILYLDKRKLPTRYHSRSRDGFEETKLDLLFFFQALQQTVGRVQGSPSLIHMRRLGGLTRPGATVEPQEMAQALQDTEDPAWGGGETASPLLEALELGFALHCWKSGKAVPCEANEVKLQHTPFITLSYR</sequence>